<protein>
    <recommendedName>
        <fullName evidence="5 15">Hypoxanthine phosphoribosyltransferase</fullName>
        <ecNumber evidence="5 15">2.4.2.8</ecNumber>
    </recommendedName>
</protein>
<accession>A0A212KZS4</accession>
<dbReference type="GO" id="GO:0004422">
    <property type="term" value="F:hypoxanthine phosphoribosyltransferase activity"/>
    <property type="evidence" value="ECO:0007669"/>
    <property type="project" value="InterPro"/>
</dbReference>
<dbReference type="GO" id="GO:0032263">
    <property type="term" value="P:GMP salvage"/>
    <property type="evidence" value="ECO:0007669"/>
    <property type="project" value="TreeGrafter"/>
</dbReference>
<evidence type="ECO:0000256" key="11">
    <source>
        <dbReference type="ARBA" id="ARBA00022741"/>
    </source>
</evidence>
<evidence type="ECO:0000256" key="7">
    <source>
        <dbReference type="ARBA" id="ARBA00022676"/>
    </source>
</evidence>
<dbReference type="InterPro" id="IPR029057">
    <property type="entry name" value="PRTase-like"/>
</dbReference>
<keyword evidence="6 15" id="KW-0963">Cytoplasm</keyword>
<evidence type="ECO:0000313" key="17">
    <source>
        <dbReference type="EMBL" id="SCM70746.1"/>
    </source>
</evidence>
<name>A0A212KZS4_9BACT</name>
<feature type="domain" description="Phosphoribosyltransferase" evidence="16">
    <location>
        <begin position="14"/>
        <end position="167"/>
    </location>
</feature>
<dbReference type="GO" id="GO:0032264">
    <property type="term" value="P:IMP salvage"/>
    <property type="evidence" value="ECO:0007669"/>
    <property type="project" value="UniProtKB-UniPathway"/>
</dbReference>
<dbReference type="PANTHER" id="PTHR43340:SF1">
    <property type="entry name" value="HYPOXANTHINE PHOSPHORIBOSYLTRANSFERASE"/>
    <property type="match status" value="1"/>
</dbReference>
<dbReference type="GO" id="GO:0006166">
    <property type="term" value="P:purine ribonucleoside salvage"/>
    <property type="evidence" value="ECO:0007669"/>
    <property type="project" value="UniProtKB-KW"/>
</dbReference>
<evidence type="ECO:0000256" key="9">
    <source>
        <dbReference type="ARBA" id="ARBA00022723"/>
    </source>
</evidence>
<dbReference type="UniPathway" id="UPA00591">
    <property type="reaction ID" value="UER00648"/>
</dbReference>
<dbReference type="GO" id="GO:0005829">
    <property type="term" value="C:cytosol"/>
    <property type="evidence" value="ECO:0007669"/>
    <property type="project" value="TreeGrafter"/>
</dbReference>
<dbReference type="RefSeq" id="WP_179981673.1">
    <property type="nucleotide sequence ID" value="NZ_LT608333.1"/>
</dbReference>
<evidence type="ECO:0000256" key="4">
    <source>
        <dbReference type="ARBA" id="ARBA00008391"/>
    </source>
</evidence>
<evidence type="ECO:0000256" key="1">
    <source>
        <dbReference type="ARBA" id="ARBA00001946"/>
    </source>
</evidence>
<dbReference type="GO" id="GO:0052657">
    <property type="term" value="F:guanine phosphoribosyltransferase activity"/>
    <property type="evidence" value="ECO:0007669"/>
    <property type="project" value="UniProtKB-ARBA"/>
</dbReference>
<evidence type="ECO:0000256" key="3">
    <source>
        <dbReference type="ARBA" id="ARBA00004669"/>
    </source>
</evidence>
<dbReference type="InterPro" id="IPR050408">
    <property type="entry name" value="HGPRT"/>
</dbReference>
<organism evidence="17">
    <name type="scientific">uncultured Desulfovibrio sp</name>
    <dbReference type="NCBI Taxonomy" id="167968"/>
    <lineage>
        <taxon>Bacteria</taxon>
        <taxon>Pseudomonadati</taxon>
        <taxon>Thermodesulfobacteriota</taxon>
        <taxon>Desulfovibrionia</taxon>
        <taxon>Desulfovibrionales</taxon>
        <taxon>Desulfovibrionaceae</taxon>
        <taxon>Desulfovibrio</taxon>
        <taxon>environmental samples</taxon>
    </lineage>
</organism>
<comment type="similarity">
    <text evidence="4 15">Belongs to the purine/pyrimidine phosphoribosyltransferase family.</text>
</comment>
<comment type="cofactor">
    <cofactor evidence="1 15">
        <name>Mg(2+)</name>
        <dbReference type="ChEBI" id="CHEBI:18420"/>
    </cofactor>
</comment>
<dbReference type="Pfam" id="PF00156">
    <property type="entry name" value="Pribosyltran"/>
    <property type="match status" value="1"/>
</dbReference>
<evidence type="ECO:0000256" key="14">
    <source>
        <dbReference type="ARBA" id="ARBA00049402"/>
    </source>
</evidence>
<dbReference type="Gene3D" id="3.40.50.2020">
    <property type="match status" value="1"/>
</dbReference>
<dbReference type="InterPro" id="IPR000836">
    <property type="entry name" value="PRTase_dom"/>
</dbReference>
<dbReference type="EC" id="2.4.2.8" evidence="5 15"/>
<dbReference type="GO" id="GO:0000166">
    <property type="term" value="F:nucleotide binding"/>
    <property type="evidence" value="ECO:0007669"/>
    <property type="project" value="UniProtKB-KW"/>
</dbReference>
<keyword evidence="9 15" id="KW-0479">Metal-binding</keyword>
<dbReference type="CDD" id="cd06223">
    <property type="entry name" value="PRTases_typeI"/>
    <property type="match status" value="1"/>
</dbReference>
<dbReference type="GO" id="GO:0000287">
    <property type="term" value="F:magnesium ion binding"/>
    <property type="evidence" value="ECO:0007669"/>
    <property type="project" value="TreeGrafter"/>
</dbReference>
<dbReference type="EMBL" id="FMJC01000001">
    <property type="protein sequence ID" value="SCM70746.1"/>
    <property type="molecule type" value="Genomic_DNA"/>
</dbReference>
<evidence type="ECO:0000256" key="10">
    <source>
        <dbReference type="ARBA" id="ARBA00022726"/>
    </source>
</evidence>
<evidence type="ECO:0000256" key="6">
    <source>
        <dbReference type="ARBA" id="ARBA00022490"/>
    </source>
</evidence>
<keyword evidence="8 15" id="KW-0808">Transferase</keyword>
<gene>
    <name evidence="17" type="primary">hpt</name>
    <name evidence="17" type="ORF">KL86DES1_10602</name>
</gene>
<comment type="subcellular location">
    <subcellularLocation>
        <location evidence="2 15">Cytoplasm</location>
    </subcellularLocation>
</comment>
<evidence type="ECO:0000256" key="12">
    <source>
        <dbReference type="ARBA" id="ARBA00022842"/>
    </source>
</evidence>
<dbReference type="SUPFAM" id="SSF53271">
    <property type="entry name" value="PRTase-like"/>
    <property type="match status" value="1"/>
</dbReference>
<evidence type="ECO:0000256" key="13">
    <source>
        <dbReference type="ARBA" id="ARBA00048811"/>
    </source>
</evidence>
<evidence type="ECO:0000256" key="15">
    <source>
        <dbReference type="RuleBase" id="RU364099"/>
    </source>
</evidence>
<evidence type="ECO:0000259" key="16">
    <source>
        <dbReference type="Pfam" id="PF00156"/>
    </source>
</evidence>
<keyword evidence="7 15" id="KW-0328">Glycosyltransferase</keyword>
<dbReference type="PANTHER" id="PTHR43340">
    <property type="entry name" value="HYPOXANTHINE-GUANINE PHOSPHORIBOSYLTRANSFERASE"/>
    <property type="match status" value="1"/>
</dbReference>
<evidence type="ECO:0000256" key="5">
    <source>
        <dbReference type="ARBA" id="ARBA00011895"/>
    </source>
</evidence>
<keyword evidence="10 15" id="KW-0660">Purine salvage</keyword>
<dbReference type="InterPro" id="IPR005904">
    <property type="entry name" value="Hxn_phspho_trans"/>
</dbReference>
<dbReference type="AlphaFoldDB" id="A0A212KZS4"/>
<comment type="catalytic activity">
    <reaction evidence="13">
        <text>GMP + diphosphate = guanine + 5-phospho-alpha-D-ribose 1-diphosphate</text>
        <dbReference type="Rhea" id="RHEA:25424"/>
        <dbReference type="ChEBI" id="CHEBI:16235"/>
        <dbReference type="ChEBI" id="CHEBI:33019"/>
        <dbReference type="ChEBI" id="CHEBI:58017"/>
        <dbReference type="ChEBI" id="CHEBI:58115"/>
        <dbReference type="EC" id="2.4.2.8"/>
    </reaction>
    <physiologicalReaction direction="right-to-left" evidence="13">
        <dbReference type="Rhea" id="RHEA:25426"/>
    </physiologicalReaction>
</comment>
<keyword evidence="11 15" id="KW-0547">Nucleotide-binding</keyword>
<reference evidence="17" key="1">
    <citation type="submission" date="2016-08" db="EMBL/GenBank/DDBJ databases">
        <authorList>
            <person name="Seilhamer J.J."/>
        </authorList>
    </citation>
    <scope>NUCLEOTIDE SEQUENCE</scope>
    <source>
        <strain evidence="17">86-1</strain>
    </source>
</reference>
<dbReference type="GO" id="GO:0006178">
    <property type="term" value="P:guanine salvage"/>
    <property type="evidence" value="ECO:0007669"/>
    <property type="project" value="TreeGrafter"/>
</dbReference>
<keyword evidence="12 15" id="KW-0460">Magnesium</keyword>
<proteinExistence type="inferred from homology"/>
<comment type="pathway">
    <text evidence="3 15">Purine metabolism; IMP biosynthesis via salvage pathway; IMP from hypoxanthine: step 1/1.</text>
</comment>
<dbReference type="NCBIfam" id="TIGR01203">
    <property type="entry name" value="HGPRTase"/>
    <property type="match status" value="1"/>
</dbReference>
<sequence>MSKGGHEIKVKELKTVYSAELIAQRVKELAAEIDAHYGQEPLVAVCVLKGGFVFFSDLVRALHNKNLELDFVRLSSYGKSSSSTKHVIFNKDVEIDICDKHVLIVEDIVDSGYSMRFLLGQFAARKARSLRLAALVDKNERREIDVHVDFAGFKLTEGFIVGYGLDYAEHYRNLPGIFEIIPE</sequence>
<comment type="catalytic activity">
    <reaction evidence="14">
        <text>IMP + diphosphate = hypoxanthine + 5-phospho-alpha-D-ribose 1-diphosphate</text>
        <dbReference type="Rhea" id="RHEA:17973"/>
        <dbReference type="ChEBI" id="CHEBI:17368"/>
        <dbReference type="ChEBI" id="CHEBI:33019"/>
        <dbReference type="ChEBI" id="CHEBI:58017"/>
        <dbReference type="ChEBI" id="CHEBI:58053"/>
        <dbReference type="EC" id="2.4.2.8"/>
    </reaction>
    <physiologicalReaction direction="right-to-left" evidence="14">
        <dbReference type="Rhea" id="RHEA:17975"/>
    </physiologicalReaction>
</comment>
<evidence type="ECO:0000256" key="8">
    <source>
        <dbReference type="ARBA" id="ARBA00022679"/>
    </source>
</evidence>
<dbReference type="FunFam" id="3.40.50.2020:FF:000006">
    <property type="entry name" value="Hypoxanthine phosphoribosyltransferase"/>
    <property type="match status" value="1"/>
</dbReference>
<dbReference type="GO" id="GO:0046100">
    <property type="term" value="P:hypoxanthine metabolic process"/>
    <property type="evidence" value="ECO:0007669"/>
    <property type="project" value="TreeGrafter"/>
</dbReference>
<evidence type="ECO:0000256" key="2">
    <source>
        <dbReference type="ARBA" id="ARBA00004496"/>
    </source>
</evidence>